<dbReference type="HOGENOM" id="CLU_1194889_0_0_1"/>
<dbReference type="KEGG" id="ela:UCREL1_6528"/>
<evidence type="ECO:0000313" key="2">
    <source>
        <dbReference type="Proteomes" id="UP000012174"/>
    </source>
</evidence>
<dbReference type="EMBL" id="KB706645">
    <property type="protein sequence ID" value="EMR66485.1"/>
    <property type="molecule type" value="Genomic_DNA"/>
</dbReference>
<keyword evidence="2" id="KW-1185">Reference proteome</keyword>
<protein>
    <submittedName>
        <fullName evidence="1">Uncharacterized protein</fullName>
    </submittedName>
</protein>
<name>M7TIB2_EUTLA</name>
<reference evidence="2" key="1">
    <citation type="journal article" date="2013" name="Genome Announc.">
        <title>Draft genome sequence of the grapevine dieback fungus Eutypa lata UCR-EL1.</title>
        <authorList>
            <person name="Blanco-Ulate B."/>
            <person name="Rolshausen P.E."/>
            <person name="Cantu D."/>
        </authorList>
    </citation>
    <scope>NUCLEOTIDE SEQUENCE [LARGE SCALE GENOMIC DNA]</scope>
    <source>
        <strain evidence="2">UCR-EL1</strain>
    </source>
</reference>
<dbReference type="AlphaFoldDB" id="M7TIB2"/>
<evidence type="ECO:0000313" key="1">
    <source>
        <dbReference type="EMBL" id="EMR66485.1"/>
    </source>
</evidence>
<gene>
    <name evidence="1" type="ORF">UCREL1_6528</name>
</gene>
<dbReference type="Proteomes" id="UP000012174">
    <property type="component" value="Unassembled WGS sequence"/>
</dbReference>
<organism evidence="1 2">
    <name type="scientific">Eutypa lata (strain UCR-EL1)</name>
    <name type="common">Grapevine dieback disease fungus</name>
    <name type="synonym">Eutypa armeniacae</name>
    <dbReference type="NCBI Taxonomy" id="1287681"/>
    <lineage>
        <taxon>Eukaryota</taxon>
        <taxon>Fungi</taxon>
        <taxon>Dikarya</taxon>
        <taxon>Ascomycota</taxon>
        <taxon>Pezizomycotina</taxon>
        <taxon>Sordariomycetes</taxon>
        <taxon>Xylariomycetidae</taxon>
        <taxon>Xylariales</taxon>
        <taxon>Diatrypaceae</taxon>
        <taxon>Eutypa</taxon>
    </lineage>
</organism>
<sequence>MEAVRTAVDPLSEISLEPPDSEAVFETIRYETRRETGRAAFQREYKREADMAAFMKGAMPPDDGHGEISFRLACIRRSRGSNAYHLCQEGWDELNAPEEGLISFNDMFTHSCGVFNEIHIQDSDEHYRMSATSAGRISPSSWHTTTTTVPATGASRGLTRRRTRALCFNDLKEDEASSLWDAIHALGWQLGAESALLVVGALHERKASHSQYLVMCDHLEAISRSLLVPHLI</sequence>
<accession>M7TIB2</accession>
<proteinExistence type="predicted"/>